<dbReference type="PANTHER" id="PTHR42748:SF3">
    <property type="entry name" value="BLL4366 PROTEIN"/>
    <property type="match status" value="1"/>
</dbReference>
<dbReference type="RefSeq" id="WP_196150197.1">
    <property type="nucleotide sequence ID" value="NZ_JADMLG010000006.1"/>
</dbReference>
<gene>
    <name evidence="3" type="ORF">IT779_16500</name>
</gene>
<dbReference type="InterPro" id="IPR016040">
    <property type="entry name" value="NAD(P)-bd_dom"/>
</dbReference>
<evidence type="ECO:0000256" key="1">
    <source>
        <dbReference type="ARBA" id="ARBA00022857"/>
    </source>
</evidence>
<dbReference type="SUPFAM" id="SSF51735">
    <property type="entry name" value="NAD(P)-binding Rossmann-fold domains"/>
    <property type="match status" value="1"/>
</dbReference>
<proteinExistence type="predicted"/>
<name>A0A931N3M2_9NOCA</name>
<feature type="domain" description="NAD(P)-binding" evidence="2">
    <location>
        <begin position="43"/>
        <end position="136"/>
    </location>
</feature>
<protein>
    <submittedName>
        <fullName evidence="3">SDR family oxidoreductase</fullName>
    </submittedName>
</protein>
<comment type="caution">
    <text evidence="3">The sequence shown here is derived from an EMBL/GenBank/DDBJ whole genome shotgun (WGS) entry which is preliminary data.</text>
</comment>
<keyword evidence="4" id="KW-1185">Reference proteome</keyword>
<dbReference type="AlphaFoldDB" id="A0A931N3M2"/>
<dbReference type="Proteomes" id="UP000655751">
    <property type="component" value="Unassembled WGS sequence"/>
</dbReference>
<sequence>MKVVVIGGTGLIGAKVVARLRDEGHDALAASPGTGVNTRTGAGLEEALRGARVVVDVSNSPSFEDAAVLDFFTGATTNLLTAESAAGVTHHVALSVVGAERLTDSGYMRAKVAQEQLIESSTIPYSIVRATQFFEFFEGIARSATGGDRIRLTSAAIQPMAAADVSAAVARVALGAPLNGTLEIGGPEVFRLADFVADGLRANGDPGTVSADPEAPYFGAVLSGPELLPDEGADLSHTTFDTWLAEHLRADSEP</sequence>
<dbReference type="EMBL" id="JADMLG010000006">
    <property type="protein sequence ID" value="MBH0777877.1"/>
    <property type="molecule type" value="Genomic_DNA"/>
</dbReference>
<dbReference type="InterPro" id="IPR036291">
    <property type="entry name" value="NAD(P)-bd_dom_sf"/>
</dbReference>
<keyword evidence="1" id="KW-0521">NADP</keyword>
<dbReference type="PANTHER" id="PTHR42748">
    <property type="entry name" value="NITROGEN METABOLITE REPRESSION PROTEIN NMRA FAMILY MEMBER"/>
    <property type="match status" value="1"/>
</dbReference>
<reference evidence="3" key="1">
    <citation type="submission" date="2020-11" db="EMBL/GenBank/DDBJ databases">
        <title>Nocardia NEAU-351.nov., a novel actinomycete isolated from the cow dung.</title>
        <authorList>
            <person name="Zhang X."/>
        </authorList>
    </citation>
    <scope>NUCLEOTIDE SEQUENCE</scope>
    <source>
        <strain evidence="3">NEAU-351</strain>
    </source>
</reference>
<dbReference type="InterPro" id="IPR051164">
    <property type="entry name" value="NmrA-like_oxidored"/>
</dbReference>
<dbReference type="Pfam" id="PF13460">
    <property type="entry name" value="NAD_binding_10"/>
    <property type="match status" value="1"/>
</dbReference>
<organism evidence="3 4">
    <name type="scientific">Nocardia bovistercoris</name>
    <dbReference type="NCBI Taxonomy" id="2785916"/>
    <lineage>
        <taxon>Bacteria</taxon>
        <taxon>Bacillati</taxon>
        <taxon>Actinomycetota</taxon>
        <taxon>Actinomycetes</taxon>
        <taxon>Mycobacteriales</taxon>
        <taxon>Nocardiaceae</taxon>
        <taxon>Nocardia</taxon>
    </lineage>
</organism>
<evidence type="ECO:0000313" key="3">
    <source>
        <dbReference type="EMBL" id="MBH0777877.1"/>
    </source>
</evidence>
<evidence type="ECO:0000313" key="4">
    <source>
        <dbReference type="Proteomes" id="UP000655751"/>
    </source>
</evidence>
<evidence type="ECO:0000259" key="2">
    <source>
        <dbReference type="Pfam" id="PF13460"/>
    </source>
</evidence>
<dbReference type="Gene3D" id="3.40.50.720">
    <property type="entry name" value="NAD(P)-binding Rossmann-like Domain"/>
    <property type="match status" value="1"/>
</dbReference>
<accession>A0A931N3M2</accession>